<protein>
    <submittedName>
        <fullName evidence="1">Uncharacterized protein</fullName>
    </submittedName>
</protein>
<evidence type="ECO:0000313" key="1">
    <source>
        <dbReference type="EMBL" id="KAL0922395.1"/>
    </source>
</evidence>
<keyword evidence="2" id="KW-1185">Reference proteome</keyword>
<proteinExistence type="predicted"/>
<reference evidence="1 2" key="1">
    <citation type="journal article" date="2024" name="Plant Biotechnol. J.">
        <title>Dendrobium thyrsiflorum genome and its molecular insights into genes involved in important horticultural traits.</title>
        <authorList>
            <person name="Chen B."/>
            <person name="Wang J.Y."/>
            <person name="Zheng P.J."/>
            <person name="Li K.L."/>
            <person name="Liang Y.M."/>
            <person name="Chen X.F."/>
            <person name="Zhang C."/>
            <person name="Zhao X."/>
            <person name="He X."/>
            <person name="Zhang G.Q."/>
            <person name="Liu Z.J."/>
            <person name="Xu Q."/>
        </authorList>
    </citation>
    <scope>NUCLEOTIDE SEQUENCE [LARGE SCALE GENOMIC DNA]</scope>
    <source>
        <strain evidence="1">GZMU011</strain>
    </source>
</reference>
<dbReference type="EMBL" id="JANQDX010000006">
    <property type="protein sequence ID" value="KAL0922395.1"/>
    <property type="molecule type" value="Genomic_DNA"/>
</dbReference>
<dbReference type="Proteomes" id="UP001552299">
    <property type="component" value="Unassembled WGS sequence"/>
</dbReference>
<accession>A0ABD0VBI0</accession>
<sequence>MATLVTIPSSFTNQKLLHVQGKAKLRLLRTLTQSSSKFRVRAAKLPAGGFERWRFPRLSQSSRNPFSDSPILLRFGILGLA</sequence>
<gene>
    <name evidence="1" type="ORF">M5K25_006378</name>
</gene>
<name>A0ABD0VBI0_DENTH</name>
<evidence type="ECO:0000313" key="2">
    <source>
        <dbReference type="Proteomes" id="UP001552299"/>
    </source>
</evidence>
<dbReference type="AlphaFoldDB" id="A0ABD0VBI0"/>
<comment type="caution">
    <text evidence="1">The sequence shown here is derived from an EMBL/GenBank/DDBJ whole genome shotgun (WGS) entry which is preliminary data.</text>
</comment>
<organism evidence="1 2">
    <name type="scientific">Dendrobium thyrsiflorum</name>
    <name type="common">Pinecone-like raceme dendrobium</name>
    <name type="synonym">Orchid</name>
    <dbReference type="NCBI Taxonomy" id="117978"/>
    <lineage>
        <taxon>Eukaryota</taxon>
        <taxon>Viridiplantae</taxon>
        <taxon>Streptophyta</taxon>
        <taxon>Embryophyta</taxon>
        <taxon>Tracheophyta</taxon>
        <taxon>Spermatophyta</taxon>
        <taxon>Magnoliopsida</taxon>
        <taxon>Liliopsida</taxon>
        <taxon>Asparagales</taxon>
        <taxon>Orchidaceae</taxon>
        <taxon>Epidendroideae</taxon>
        <taxon>Malaxideae</taxon>
        <taxon>Dendrobiinae</taxon>
        <taxon>Dendrobium</taxon>
    </lineage>
</organism>